<dbReference type="GO" id="GO:0006644">
    <property type="term" value="P:phospholipid metabolic process"/>
    <property type="evidence" value="ECO:0007669"/>
    <property type="project" value="InterPro"/>
</dbReference>
<feature type="transmembrane region" description="Helical" evidence="7">
    <location>
        <begin position="21"/>
        <end position="41"/>
    </location>
</feature>
<evidence type="ECO:0000256" key="1">
    <source>
        <dbReference type="ARBA" id="ARBA00004141"/>
    </source>
</evidence>
<evidence type="ECO:0000256" key="7">
    <source>
        <dbReference type="SAM" id="Phobius"/>
    </source>
</evidence>
<dbReference type="AlphaFoldDB" id="J6EV33"/>
<dbReference type="InterPro" id="IPR043216">
    <property type="entry name" value="PAP-like"/>
</dbReference>
<evidence type="ECO:0000256" key="5">
    <source>
        <dbReference type="ARBA" id="ARBA00023136"/>
    </source>
</evidence>
<dbReference type="Gene3D" id="1.20.144.10">
    <property type="entry name" value="Phosphatidic acid phosphatase type 2/haloperoxidase"/>
    <property type="match status" value="1"/>
</dbReference>
<dbReference type="Proteomes" id="UP000002748">
    <property type="component" value="Unassembled WGS sequence"/>
</dbReference>
<comment type="subcellular location">
    <subcellularLocation>
        <location evidence="1">Membrane</location>
        <topology evidence="1">Multi-pass membrane protein</topology>
    </subcellularLocation>
</comment>
<dbReference type="Pfam" id="PF01569">
    <property type="entry name" value="PAP2"/>
    <property type="match status" value="1"/>
</dbReference>
<dbReference type="InterPro" id="IPR036938">
    <property type="entry name" value="PAP2/HPO_sf"/>
</dbReference>
<dbReference type="OrthoDB" id="8907274at2759"/>
<dbReference type="GO" id="GO:0016020">
    <property type="term" value="C:membrane"/>
    <property type="evidence" value="ECO:0007669"/>
    <property type="project" value="UniProtKB-SubCell"/>
</dbReference>
<feature type="transmembrane region" description="Helical" evidence="7">
    <location>
        <begin position="202"/>
        <end position="221"/>
    </location>
</feature>
<dbReference type="SUPFAM" id="SSF48317">
    <property type="entry name" value="Acid phosphatase/Vanadium-dependent haloperoxidase"/>
    <property type="match status" value="1"/>
</dbReference>
<accession>J6EV33</accession>
<dbReference type="KEGG" id="tasa:A1Q1_04819"/>
<dbReference type="RefSeq" id="XP_014178532.1">
    <property type="nucleotide sequence ID" value="XM_014323057.1"/>
</dbReference>
<protein>
    <submittedName>
        <fullName evidence="9">Phospholipid metabolism-related protein</fullName>
    </submittedName>
</protein>
<evidence type="ECO:0000256" key="3">
    <source>
        <dbReference type="ARBA" id="ARBA00022692"/>
    </source>
</evidence>
<evidence type="ECO:0000256" key="2">
    <source>
        <dbReference type="ARBA" id="ARBA00008816"/>
    </source>
</evidence>
<proteinExistence type="inferred from homology"/>
<evidence type="ECO:0000313" key="10">
    <source>
        <dbReference type="Proteomes" id="UP000002748"/>
    </source>
</evidence>
<dbReference type="GO" id="GO:0008195">
    <property type="term" value="F:phosphatidate phosphatase activity"/>
    <property type="evidence" value="ECO:0007669"/>
    <property type="project" value="TreeGrafter"/>
</dbReference>
<feature type="region of interest" description="Disordered" evidence="6">
    <location>
        <begin position="326"/>
        <end position="352"/>
    </location>
</feature>
<sequence length="352" mass="39963">MVKKLMPYIDNPDKPYKWRVFWSYLPDWIICIFLWGIFYLIDKIDGYRRLFDITDTSLAHPYAEHERVPVWMLAVLFGVVPAIIMVIISAIQRSFWDAHNTILGFILSLGLCVSFTDFVKITVGRPRPDLFSRCAPPADYTANPVHGLTSWKVCTETEHLQEGFRSFPSGHSSFAWTGMWYLTLFLSAKMRALNRKGYTIKSWILLAPITGATLVSVSRTMDYRHHATDVIAGGIVGVLAAWWGYRQYFPVSSTRGLAERAFLEANAQPIAAPKSWKTYDPRIKNPESAIPLHTVHERDVSDPGMGLVNTQTSYPSPPGVVYPPQRMNTPYSPISAESTHANVRTEYSQRLE</sequence>
<comment type="similarity">
    <text evidence="2">Belongs to the PA-phosphatase related phosphoesterase family.</text>
</comment>
<dbReference type="PANTHER" id="PTHR10165">
    <property type="entry name" value="LIPID PHOSPHATE PHOSPHATASE"/>
    <property type="match status" value="1"/>
</dbReference>
<feature type="transmembrane region" description="Helical" evidence="7">
    <location>
        <begin position="103"/>
        <end position="123"/>
    </location>
</feature>
<evidence type="ECO:0000259" key="8">
    <source>
        <dbReference type="SMART" id="SM00014"/>
    </source>
</evidence>
<feature type="transmembrane region" description="Helical" evidence="7">
    <location>
        <begin position="227"/>
        <end position="245"/>
    </location>
</feature>
<dbReference type="SMART" id="SM00014">
    <property type="entry name" value="acidPPc"/>
    <property type="match status" value="1"/>
</dbReference>
<dbReference type="InterPro" id="IPR000326">
    <property type="entry name" value="PAP2/HPO"/>
</dbReference>
<dbReference type="VEuPathDB" id="FungiDB:A1Q1_04819"/>
<keyword evidence="3 7" id="KW-0812">Transmembrane</keyword>
<organism evidence="9 10">
    <name type="scientific">Trichosporon asahii var. asahii (strain ATCC 90039 / CBS 2479 / JCM 2466 / KCTC 7840 / NBRC 103889/ NCYC 2677 / UAMH 7654)</name>
    <name type="common">Yeast</name>
    <dbReference type="NCBI Taxonomy" id="1186058"/>
    <lineage>
        <taxon>Eukaryota</taxon>
        <taxon>Fungi</taxon>
        <taxon>Dikarya</taxon>
        <taxon>Basidiomycota</taxon>
        <taxon>Agaricomycotina</taxon>
        <taxon>Tremellomycetes</taxon>
        <taxon>Trichosporonales</taxon>
        <taxon>Trichosporonaceae</taxon>
        <taxon>Trichosporon</taxon>
    </lineage>
</organism>
<feature type="compositionally biased region" description="Polar residues" evidence="6">
    <location>
        <begin position="326"/>
        <end position="346"/>
    </location>
</feature>
<dbReference type="CDD" id="cd03390">
    <property type="entry name" value="PAP2_containing_1_like"/>
    <property type="match status" value="1"/>
</dbReference>
<comment type="caution">
    <text evidence="9">The sequence shown here is derived from an EMBL/GenBank/DDBJ whole genome shotgun (WGS) entry which is preliminary data.</text>
</comment>
<evidence type="ECO:0000256" key="4">
    <source>
        <dbReference type="ARBA" id="ARBA00022989"/>
    </source>
</evidence>
<gene>
    <name evidence="9" type="ORF">A1Q1_04819</name>
</gene>
<dbReference type="HOGENOM" id="CLU_021458_6_0_1"/>
<keyword evidence="5 7" id="KW-0472">Membrane</keyword>
<evidence type="ECO:0000256" key="6">
    <source>
        <dbReference type="SAM" id="MobiDB-lite"/>
    </source>
</evidence>
<dbReference type="GO" id="GO:0046839">
    <property type="term" value="P:phospholipid dephosphorylation"/>
    <property type="evidence" value="ECO:0007669"/>
    <property type="project" value="TreeGrafter"/>
</dbReference>
<name>J6EV33_TRIAS</name>
<dbReference type="PANTHER" id="PTHR10165:SF35">
    <property type="entry name" value="RE23632P"/>
    <property type="match status" value="1"/>
</dbReference>
<dbReference type="EMBL" id="ALBS01000283">
    <property type="protein sequence ID" value="EJT46642.1"/>
    <property type="molecule type" value="Genomic_DNA"/>
</dbReference>
<feature type="domain" description="Phosphatidic acid phosphatase type 2/haloperoxidase" evidence="8">
    <location>
        <begin position="103"/>
        <end position="245"/>
    </location>
</feature>
<evidence type="ECO:0000313" key="9">
    <source>
        <dbReference type="EMBL" id="EJT46642.1"/>
    </source>
</evidence>
<keyword evidence="4 7" id="KW-1133">Transmembrane helix</keyword>
<dbReference type="GeneID" id="25988331"/>
<reference evidence="9 10" key="1">
    <citation type="journal article" date="2012" name="Eukaryot. Cell">
        <title>Draft genome sequence of CBS 2479, the standard type strain of Trichosporon asahii.</title>
        <authorList>
            <person name="Yang R.Y."/>
            <person name="Li H.T."/>
            <person name="Zhu H."/>
            <person name="Zhou G.P."/>
            <person name="Wang M."/>
            <person name="Wang L."/>
        </authorList>
    </citation>
    <scope>NUCLEOTIDE SEQUENCE [LARGE SCALE GENOMIC DNA]</scope>
    <source>
        <strain evidence="10">ATCC 90039 / CBS 2479 / JCM 2466 / KCTC 7840 / NCYC 2677 / UAMH 7654</strain>
    </source>
</reference>
<feature type="transmembrane region" description="Helical" evidence="7">
    <location>
        <begin position="70"/>
        <end position="91"/>
    </location>
</feature>